<dbReference type="OrthoDB" id="9810174at2"/>
<keyword evidence="4" id="KW-1185">Reference proteome</keyword>
<protein>
    <submittedName>
        <fullName evidence="3">Protein rhiB</fullName>
    </submittedName>
</protein>
<dbReference type="AlphaFoldDB" id="A0A2P1PVL3"/>
<gene>
    <name evidence="3" type="ORF">C7S18_17655</name>
</gene>
<accession>A0A2P1PVL3</accession>
<feature type="region of interest" description="Disordered" evidence="1">
    <location>
        <begin position="1"/>
        <end position="21"/>
    </location>
</feature>
<dbReference type="EMBL" id="CP027860">
    <property type="protein sequence ID" value="AVP98891.1"/>
    <property type="molecule type" value="Genomic_DNA"/>
</dbReference>
<evidence type="ECO:0000313" key="4">
    <source>
        <dbReference type="Proteomes" id="UP000241074"/>
    </source>
</evidence>
<dbReference type="SUPFAM" id="SSF88874">
    <property type="entry name" value="Receptor-binding domain of short tail fibre protein gp12"/>
    <property type="match status" value="1"/>
</dbReference>
<dbReference type="RefSeq" id="WP_106892810.1">
    <property type="nucleotide sequence ID" value="NZ_CP027860.1"/>
</dbReference>
<dbReference type="InterPro" id="IPR011083">
    <property type="entry name" value="Phage_tail_collar_dom"/>
</dbReference>
<dbReference type="InterPro" id="IPR037053">
    <property type="entry name" value="Phage_tail_collar_dom_sf"/>
</dbReference>
<evidence type="ECO:0000313" key="3">
    <source>
        <dbReference type="EMBL" id="AVP98891.1"/>
    </source>
</evidence>
<reference evidence="3 4" key="1">
    <citation type="submission" date="2018-03" db="EMBL/GenBank/DDBJ databases">
        <title>Ahniella affigens gen. nov., sp. nov., a gammaproteobacterium isolated from sandy soil near a stream.</title>
        <authorList>
            <person name="Ko Y."/>
            <person name="Kim J.-H."/>
        </authorList>
    </citation>
    <scope>NUCLEOTIDE SEQUENCE [LARGE SCALE GENOMIC DNA]</scope>
    <source>
        <strain evidence="3 4">D13</strain>
    </source>
</reference>
<proteinExistence type="predicted"/>
<reference evidence="3 4" key="2">
    <citation type="submission" date="2018-03" db="EMBL/GenBank/DDBJ databases">
        <authorList>
            <person name="Keele B.F."/>
        </authorList>
    </citation>
    <scope>NUCLEOTIDE SEQUENCE [LARGE SCALE GENOMIC DNA]</scope>
    <source>
        <strain evidence="3 4">D13</strain>
    </source>
</reference>
<evidence type="ECO:0000256" key="1">
    <source>
        <dbReference type="SAM" id="MobiDB-lite"/>
    </source>
</evidence>
<dbReference type="Gene3D" id="3.90.1340.10">
    <property type="entry name" value="Phage tail collar domain"/>
    <property type="match status" value="1"/>
</dbReference>
<name>A0A2P1PVL3_9GAMM</name>
<dbReference type="Proteomes" id="UP000241074">
    <property type="component" value="Chromosome"/>
</dbReference>
<dbReference type="KEGG" id="xba:C7S18_17655"/>
<evidence type="ECO:0000259" key="2">
    <source>
        <dbReference type="Pfam" id="PF07484"/>
    </source>
</evidence>
<feature type="domain" description="Phage tail collar" evidence="2">
    <location>
        <begin position="81"/>
        <end position="125"/>
    </location>
</feature>
<sequence length="219" mass="22648">MRWPVLPMPPAGPWPPGPRPPGPEAPIGTVCLYAGNLQALSAAANTAWKCPADSDAGTPSADAVAVADATDSGVPLLTEATAWLPCDGRSVLVRAFPGLHKVLGSLYGAVDADHFNLPDLRGAFVRGVDNGAGVDPDTAERYSADGQQTRYAGVGSLQCDAFQAHQHTYDTATGAAPGEGSGAFAVKATDTTKDPTSGRHSANETRARNMALNFIIRAR</sequence>
<dbReference type="Pfam" id="PF07484">
    <property type="entry name" value="Collar"/>
    <property type="match status" value="1"/>
</dbReference>
<organism evidence="3 4">
    <name type="scientific">Ahniella affigens</name>
    <dbReference type="NCBI Taxonomy" id="2021234"/>
    <lineage>
        <taxon>Bacteria</taxon>
        <taxon>Pseudomonadati</taxon>
        <taxon>Pseudomonadota</taxon>
        <taxon>Gammaproteobacteria</taxon>
        <taxon>Lysobacterales</taxon>
        <taxon>Rhodanobacteraceae</taxon>
        <taxon>Ahniella</taxon>
    </lineage>
</organism>